<evidence type="ECO:0000256" key="5">
    <source>
        <dbReference type="ARBA" id="ARBA00022801"/>
    </source>
</evidence>
<evidence type="ECO:0000313" key="10">
    <source>
        <dbReference type="Proteomes" id="UP000054107"/>
    </source>
</evidence>
<feature type="domain" description="XPG-I" evidence="7">
    <location>
        <begin position="246"/>
        <end position="316"/>
    </location>
</feature>
<evidence type="ECO:0000313" key="9">
    <source>
        <dbReference type="EMBL" id="CEP17258.1"/>
    </source>
</evidence>
<dbReference type="GO" id="GO:0006281">
    <property type="term" value="P:DNA repair"/>
    <property type="evidence" value="ECO:0007669"/>
    <property type="project" value="UniProtKB-ARBA"/>
</dbReference>
<name>A0A0B7NPG4_9FUNG</name>
<dbReference type="Proteomes" id="UP000054107">
    <property type="component" value="Unassembled WGS sequence"/>
</dbReference>
<dbReference type="SUPFAM" id="SSF88723">
    <property type="entry name" value="PIN domain-like"/>
    <property type="match status" value="1"/>
</dbReference>
<dbReference type="Pfam" id="PF00752">
    <property type="entry name" value="XPG_N"/>
    <property type="match status" value="1"/>
</dbReference>
<dbReference type="GO" id="GO:0003677">
    <property type="term" value="F:DNA binding"/>
    <property type="evidence" value="ECO:0007669"/>
    <property type="project" value="InterPro"/>
</dbReference>
<dbReference type="AlphaFoldDB" id="A0A0B7NPG4"/>
<gene>
    <name evidence="9" type="primary">PARPA_11554.1 scaffold 44469</name>
</gene>
<protein>
    <recommendedName>
        <fullName evidence="11">XPG N-terminal domain-containing protein</fullName>
    </recommendedName>
</protein>
<evidence type="ECO:0000256" key="4">
    <source>
        <dbReference type="ARBA" id="ARBA00022759"/>
    </source>
</evidence>
<dbReference type="OrthoDB" id="31113at2759"/>
<dbReference type="InterPro" id="IPR008918">
    <property type="entry name" value="HhH2"/>
</dbReference>
<keyword evidence="10" id="KW-1185">Reference proteome</keyword>
<dbReference type="PRINTS" id="PR00853">
    <property type="entry name" value="XPGRADSUPER"/>
</dbReference>
<evidence type="ECO:0000259" key="7">
    <source>
        <dbReference type="SMART" id="SM00484"/>
    </source>
</evidence>
<dbReference type="GO" id="GO:0046872">
    <property type="term" value="F:metal ion binding"/>
    <property type="evidence" value="ECO:0007669"/>
    <property type="project" value="UniProtKB-KW"/>
</dbReference>
<dbReference type="EMBL" id="LN733661">
    <property type="protein sequence ID" value="CEP17258.1"/>
    <property type="molecule type" value="Genomic_DNA"/>
</dbReference>
<sequence length="467" mass="52687">MGVHGLTAILKRYAPNSVRTVSCKGFSQQTIAIDASCHLNKFIYGIEGHQHPHIYGFYQLAKFCSLNEITPLFVFDGPYRLDAKKLEHAKRARSRRKVKHSLRFEKEQSVRLDSWSQISDEYGRAYMSKELIRSNEDAIKTHDGALYPELRTKISTITQELQDAIIMAEDTEKYTRTVRGMVNKEKDLLLDAITSLFKDDKSALCELQKENEDIVSSLDFLIRITKEKRSFRITQELRDQCQEFLTAFGYVCLSCDHHEAEAMCASLAHSGRAVATVSEDLDTIAFGDVPILRHFFAHSRPILSIDPVIARRDLGISRPSFIDLCILCGTDFSGTIKGMGPHRALSAIQKYGSIEQVLANLNSSYAPQDTRTNSLKFLYPLPPPQQVFNDLPSIPSDDKSYEPPATNEQDMAHMLQLYEIDPVEADLRVNEIILQQSRADVQGWGPNPFSSSFAANITVDPKLLHLA</sequence>
<dbReference type="PANTHER" id="PTHR11081:SF9">
    <property type="entry name" value="FLAP ENDONUCLEASE 1"/>
    <property type="match status" value="1"/>
</dbReference>
<dbReference type="SMART" id="SM00279">
    <property type="entry name" value="HhH2"/>
    <property type="match status" value="1"/>
</dbReference>
<reference evidence="9 10" key="1">
    <citation type="submission" date="2014-09" db="EMBL/GenBank/DDBJ databases">
        <authorList>
            <person name="Ellenberger Sabrina"/>
        </authorList>
    </citation>
    <scope>NUCLEOTIDE SEQUENCE [LARGE SCALE GENOMIC DNA]</scope>
    <source>
        <strain evidence="9 10">CBS 412.66</strain>
    </source>
</reference>
<dbReference type="Gene3D" id="3.40.50.1010">
    <property type="entry name" value="5'-nuclease"/>
    <property type="match status" value="1"/>
</dbReference>
<evidence type="ECO:0000256" key="3">
    <source>
        <dbReference type="ARBA" id="ARBA00022723"/>
    </source>
</evidence>
<dbReference type="GO" id="GO:0017108">
    <property type="term" value="F:5'-flap endonuclease activity"/>
    <property type="evidence" value="ECO:0007669"/>
    <property type="project" value="TreeGrafter"/>
</dbReference>
<proteinExistence type="predicted"/>
<dbReference type="PANTHER" id="PTHR11081">
    <property type="entry name" value="FLAP ENDONUCLEASE FAMILY MEMBER"/>
    <property type="match status" value="1"/>
</dbReference>
<feature type="domain" description="XPG N-terminal" evidence="8">
    <location>
        <begin position="1"/>
        <end position="98"/>
    </location>
</feature>
<dbReference type="Pfam" id="PF00867">
    <property type="entry name" value="XPG_I"/>
    <property type="match status" value="1"/>
</dbReference>
<dbReference type="SUPFAM" id="SSF47807">
    <property type="entry name" value="5' to 3' exonuclease, C-terminal subdomain"/>
    <property type="match status" value="1"/>
</dbReference>
<keyword evidence="3" id="KW-0479">Metal-binding</keyword>
<dbReference type="SMART" id="SM00485">
    <property type="entry name" value="XPGN"/>
    <property type="match status" value="1"/>
</dbReference>
<accession>A0A0B7NPG4</accession>
<evidence type="ECO:0000259" key="8">
    <source>
        <dbReference type="SMART" id="SM00485"/>
    </source>
</evidence>
<dbReference type="SMART" id="SM00484">
    <property type="entry name" value="XPGI"/>
    <property type="match status" value="1"/>
</dbReference>
<keyword evidence="4" id="KW-0255">Endonuclease</keyword>
<evidence type="ECO:0008006" key="11">
    <source>
        <dbReference type="Google" id="ProtNLM"/>
    </source>
</evidence>
<evidence type="ECO:0000256" key="6">
    <source>
        <dbReference type="ARBA" id="ARBA00022842"/>
    </source>
</evidence>
<dbReference type="InterPro" id="IPR006086">
    <property type="entry name" value="XPG-I_dom"/>
</dbReference>
<keyword evidence="5" id="KW-0378">Hydrolase</keyword>
<evidence type="ECO:0000256" key="1">
    <source>
        <dbReference type="ARBA" id="ARBA00001946"/>
    </source>
</evidence>
<dbReference type="InterPro" id="IPR006084">
    <property type="entry name" value="XPG/Rad2"/>
</dbReference>
<keyword evidence="6" id="KW-0460">Magnesium</keyword>
<dbReference type="STRING" id="35722.A0A0B7NPG4"/>
<dbReference type="Gene3D" id="1.10.150.20">
    <property type="entry name" value="5' to 3' exonuclease, C-terminal subdomain"/>
    <property type="match status" value="1"/>
</dbReference>
<dbReference type="InterPro" id="IPR006085">
    <property type="entry name" value="XPG_DNA_repair_N"/>
</dbReference>
<dbReference type="InterPro" id="IPR029060">
    <property type="entry name" value="PIN-like_dom_sf"/>
</dbReference>
<organism evidence="9 10">
    <name type="scientific">Parasitella parasitica</name>
    <dbReference type="NCBI Taxonomy" id="35722"/>
    <lineage>
        <taxon>Eukaryota</taxon>
        <taxon>Fungi</taxon>
        <taxon>Fungi incertae sedis</taxon>
        <taxon>Mucoromycota</taxon>
        <taxon>Mucoromycotina</taxon>
        <taxon>Mucoromycetes</taxon>
        <taxon>Mucorales</taxon>
        <taxon>Mucorineae</taxon>
        <taxon>Mucoraceae</taxon>
        <taxon>Parasitella</taxon>
    </lineage>
</organism>
<evidence type="ECO:0000256" key="2">
    <source>
        <dbReference type="ARBA" id="ARBA00022722"/>
    </source>
</evidence>
<keyword evidence="2" id="KW-0540">Nuclease</keyword>
<dbReference type="InterPro" id="IPR036279">
    <property type="entry name" value="5-3_exonuclease_C_sf"/>
</dbReference>
<comment type="cofactor">
    <cofactor evidence="1">
        <name>Mg(2+)</name>
        <dbReference type="ChEBI" id="CHEBI:18420"/>
    </cofactor>
</comment>